<name>A0A8C5Y8M3_MICMU</name>
<accession>A0A8C5Y8M3</accession>
<dbReference type="Pfam" id="PF07524">
    <property type="entry name" value="Bromo_TP"/>
    <property type="match status" value="1"/>
</dbReference>
<keyword evidence="3" id="KW-0804">Transcription</keyword>
<sequence length="64" mass="7187">MLQSCISEIGRSAESHCEHTARTQPPLSDVVLTLVEMGFNADTLPAYAKRSRRMVIIRRKKSLS</sequence>
<evidence type="ECO:0000256" key="3">
    <source>
        <dbReference type="ARBA" id="ARBA00023163"/>
    </source>
</evidence>
<dbReference type="GO" id="GO:0006367">
    <property type="term" value="P:transcription initiation at RNA polymerase II promoter"/>
    <property type="evidence" value="ECO:0007669"/>
    <property type="project" value="TreeGrafter"/>
</dbReference>
<evidence type="ECO:0000256" key="2">
    <source>
        <dbReference type="ARBA" id="ARBA00023015"/>
    </source>
</evidence>
<protein>
    <recommendedName>
        <fullName evidence="5">Bromodomain associated domain-containing protein</fullName>
    </recommendedName>
</protein>
<dbReference type="InterPro" id="IPR037818">
    <property type="entry name" value="TAF8"/>
</dbReference>
<evidence type="ECO:0000256" key="4">
    <source>
        <dbReference type="ARBA" id="ARBA00023242"/>
    </source>
</evidence>
<proteinExistence type="predicted"/>
<keyword evidence="2" id="KW-0805">Transcription regulation</keyword>
<dbReference type="EMBL" id="ABDC03005436">
    <property type="status" value="NOT_ANNOTATED_CDS"/>
    <property type="molecule type" value="Genomic_DNA"/>
</dbReference>
<dbReference type="InterPro" id="IPR006565">
    <property type="entry name" value="BTP"/>
</dbReference>
<reference evidence="6" key="1">
    <citation type="submission" date="2016-12" db="EMBL/GenBank/DDBJ databases">
        <title>Mouse lemur reference genome and diversity panel.</title>
        <authorList>
            <person name="Harris R."/>
            <person name="Larsen P."/>
            <person name="Liu Y."/>
            <person name="Hughes D.S."/>
            <person name="Murali S."/>
            <person name="Raveendran M."/>
            <person name="Korchina V."/>
            <person name="Wang M."/>
            <person name="Jhangiani S."/>
            <person name="Bandaranaike D."/>
            <person name="Bellair M."/>
            <person name="Blankenburg K."/>
            <person name="Chao H."/>
            <person name="Dahdouli M."/>
            <person name="Dinh H."/>
            <person name="Doddapaneni H."/>
            <person name="English A."/>
            <person name="Firestine M."/>
            <person name="Gnanaolivu R."/>
            <person name="Gross S."/>
            <person name="Hernandez B."/>
            <person name="Javaid M."/>
            <person name="Jayaseelan J."/>
            <person name="Jones J."/>
            <person name="Khan Z."/>
            <person name="Kovar C."/>
            <person name="Kurapati P."/>
            <person name="Le B."/>
            <person name="Lee S."/>
            <person name="Li M."/>
            <person name="Mathew T."/>
            <person name="Narasimhan A."/>
            <person name="Ngo D."/>
            <person name="Nguyen L."/>
            <person name="Okwuonu G."/>
            <person name="Ongeri F."/>
            <person name="Osuji N."/>
            <person name="Pu L.-L."/>
            <person name="Puazo M."/>
            <person name="Quiroz J."/>
            <person name="Raj R."/>
            <person name="Rajbhandari K."/>
            <person name="Reid J.G."/>
            <person name="Santibanez J."/>
            <person name="Sexton D."/>
            <person name="Skinner E."/>
            <person name="Vee V."/>
            <person name="Weissenberger G."/>
            <person name="Wu Y."/>
            <person name="Xin Y."/>
            <person name="Han Y."/>
            <person name="Campbell C."/>
            <person name="Brown A."/>
            <person name="Sullivan B."/>
            <person name="Shelton J."/>
            <person name="Brown S."/>
            <person name="Dudchenko O."/>
            <person name="Machol I."/>
            <person name="Durand N."/>
            <person name="Shamim M."/>
            <person name="Lieberman A."/>
            <person name="Muzny D.M."/>
            <person name="Richards S."/>
            <person name="Yoder A."/>
            <person name="Worley K.C."/>
            <person name="Rogers J."/>
            <person name="Gibbs R.A."/>
        </authorList>
    </citation>
    <scope>NUCLEOTIDE SEQUENCE [LARGE SCALE GENOMIC DNA]</scope>
</reference>
<dbReference type="Proteomes" id="UP000694394">
    <property type="component" value="Chromosome 4"/>
</dbReference>
<dbReference type="Ensembl" id="ENSMICT00000059668.1">
    <property type="protein sequence ID" value="ENSMICP00000047779.1"/>
    <property type="gene ID" value="ENSMICG00000032606.2"/>
</dbReference>
<evidence type="ECO:0000313" key="6">
    <source>
        <dbReference type="Ensembl" id="ENSMICP00000047779.1"/>
    </source>
</evidence>
<reference evidence="6" key="2">
    <citation type="submission" date="2025-08" db="UniProtKB">
        <authorList>
            <consortium name="Ensembl"/>
        </authorList>
    </citation>
    <scope>IDENTIFICATION</scope>
</reference>
<dbReference type="GO" id="GO:0046982">
    <property type="term" value="F:protein heterodimerization activity"/>
    <property type="evidence" value="ECO:0007669"/>
    <property type="project" value="InterPro"/>
</dbReference>
<keyword evidence="4" id="KW-0539">Nucleus</keyword>
<evidence type="ECO:0000259" key="5">
    <source>
        <dbReference type="Pfam" id="PF07524"/>
    </source>
</evidence>
<dbReference type="GeneTree" id="ENSGT00390000017567"/>
<dbReference type="GO" id="GO:0005669">
    <property type="term" value="C:transcription factor TFIID complex"/>
    <property type="evidence" value="ECO:0007669"/>
    <property type="project" value="InterPro"/>
</dbReference>
<reference evidence="6" key="3">
    <citation type="submission" date="2025-09" db="UniProtKB">
        <authorList>
            <consortium name="Ensembl"/>
        </authorList>
    </citation>
    <scope>IDENTIFICATION</scope>
</reference>
<dbReference type="Gene3D" id="1.10.20.10">
    <property type="entry name" value="Histone, subunit A"/>
    <property type="match status" value="1"/>
</dbReference>
<evidence type="ECO:0000256" key="1">
    <source>
        <dbReference type="ARBA" id="ARBA00004123"/>
    </source>
</evidence>
<dbReference type="AlphaFoldDB" id="A0A8C5Y8M3"/>
<dbReference type="InterPro" id="IPR009072">
    <property type="entry name" value="Histone-fold"/>
</dbReference>
<comment type="subcellular location">
    <subcellularLocation>
        <location evidence="1">Nucleus</location>
    </subcellularLocation>
</comment>
<dbReference type="PANTHER" id="PTHR46469:SF1">
    <property type="entry name" value="TRANSCRIPTION INITIATION FACTOR TFIID SUBUNIT 8"/>
    <property type="match status" value="1"/>
</dbReference>
<feature type="domain" description="Bromodomain associated" evidence="5">
    <location>
        <begin position="1"/>
        <end position="42"/>
    </location>
</feature>
<dbReference type="PANTHER" id="PTHR46469">
    <property type="entry name" value="TRANSCRIPTION INITIATION FACTOR TFIID SUBUNIT 8"/>
    <property type="match status" value="1"/>
</dbReference>
<evidence type="ECO:0000313" key="7">
    <source>
        <dbReference type="Proteomes" id="UP000694394"/>
    </source>
</evidence>
<organism evidence="6 7">
    <name type="scientific">Microcebus murinus</name>
    <name type="common">Gray mouse lemur</name>
    <name type="synonym">Lemur murinus</name>
    <dbReference type="NCBI Taxonomy" id="30608"/>
    <lineage>
        <taxon>Eukaryota</taxon>
        <taxon>Metazoa</taxon>
        <taxon>Chordata</taxon>
        <taxon>Craniata</taxon>
        <taxon>Vertebrata</taxon>
        <taxon>Euteleostomi</taxon>
        <taxon>Mammalia</taxon>
        <taxon>Eutheria</taxon>
        <taxon>Euarchontoglires</taxon>
        <taxon>Primates</taxon>
        <taxon>Strepsirrhini</taxon>
        <taxon>Lemuriformes</taxon>
        <taxon>Cheirogaleidae</taxon>
        <taxon>Microcebus</taxon>
    </lineage>
</organism>
<keyword evidence="7" id="KW-1185">Reference proteome</keyword>